<evidence type="ECO:0000259" key="2">
    <source>
        <dbReference type="SMART" id="SM00014"/>
    </source>
</evidence>
<feature type="transmembrane region" description="Helical" evidence="1">
    <location>
        <begin position="169"/>
        <end position="189"/>
    </location>
</feature>
<name>A0A1Q8TBL6_9GAMM</name>
<gene>
    <name evidence="3" type="ORF">BTW10_11310</name>
</gene>
<comment type="caution">
    <text evidence="3">The sequence shown here is derived from an EMBL/GenBank/DDBJ whole genome shotgun (WGS) entry which is preliminary data.</text>
</comment>
<dbReference type="Pfam" id="PF01569">
    <property type="entry name" value="PAP2"/>
    <property type="match status" value="1"/>
</dbReference>
<feature type="domain" description="Phosphatidic acid phosphatase type 2/haloperoxidase" evidence="2">
    <location>
        <begin position="94"/>
        <end position="210"/>
    </location>
</feature>
<proteinExistence type="predicted"/>
<dbReference type="Proteomes" id="UP000186806">
    <property type="component" value="Unassembled WGS sequence"/>
</dbReference>
<dbReference type="STRING" id="223900.GCA_000821045_00371"/>
<feature type="transmembrane region" description="Helical" evidence="1">
    <location>
        <begin position="195"/>
        <end position="216"/>
    </location>
</feature>
<accession>A0A1Q8TBL6</accession>
<organism evidence="3 4">
    <name type="scientific">Chromohalobacter japonicus</name>
    <dbReference type="NCBI Taxonomy" id="223900"/>
    <lineage>
        <taxon>Bacteria</taxon>
        <taxon>Pseudomonadati</taxon>
        <taxon>Pseudomonadota</taxon>
        <taxon>Gammaproteobacteria</taxon>
        <taxon>Oceanospirillales</taxon>
        <taxon>Halomonadaceae</taxon>
        <taxon>Chromohalobacter</taxon>
    </lineage>
</organism>
<evidence type="ECO:0000313" key="4">
    <source>
        <dbReference type="Proteomes" id="UP000186806"/>
    </source>
</evidence>
<dbReference type="Gene3D" id="1.20.144.10">
    <property type="entry name" value="Phosphatidic acid phosphatase type 2/haloperoxidase"/>
    <property type="match status" value="1"/>
</dbReference>
<feature type="transmembrane region" description="Helical" evidence="1">
    <location>
        <begin position="91"/>
        <end position="109"/>
    </location>
</feature>
<keyword evidence="1" id="KW-0472">Membrane</keyword>
<keyword evidence="1" id="KW-0812">Transmembrane</keyword>
<keyword evidence="1" id="KW-1133">Transmembrane helix</keyword>
<feature type="transmembrane region" description="Helical" evidence="1">
    <location>
        <begin position="7"/>
        <end position="23"/>
    </location>
</feature>
<sequence>MKITRIACYNILGLALLLSWWLPHFPFWSTLDDDIFWFFNQTLSITDHPLWTTLVAVLNNRDFDIASFLALAAVFAWAMRLDTRPERLKRWSAIGVSMLVTAGLLSLLVNKLVTYGHPSPTLTHSGIHLLSQEVSFATKDRSGNSFPGDHGLMLMTFTAFMWHFAGRRVGLVSAVLAVALSAPRIIGGGHWFSDVYMGALAIALLSLPWVLCTSLANRMAAWLQRSLERLASRFHH</sequence>
<dbReference type="RefSeq" id="WP_075369489.1">
    <property type="nucleotide sequence ID" value="NZ_MSDQ01000027.1"/>
</dbReference>
<dbReference type="SUPFAM" id="SSF48317">
    <property type="entry name" value="Acid phosphatase/Vanadium-dependent haloperoxidase"/>
    <property type="match status" value="1"/>
</dbReference>
<feature type="transmembrane region" description="Helical" evidence="1">
    <location>
        <begin position="145"/>
        <end position="162"/>
    </location>
</feature>
<protein>
    <submittedName>
        <fullName evidence="3">PA-phosphatase</fullName>
    </submittedName>
</protein>
<dbReference type="InterPro" id="IPR036938">
    <property type="entry name" value="PAP2/HPO_sf"/>
</dbReference>
<dbReference type="AlphaFoldDB" id="A0A1Q8TBL6"/>
<evidence type="ECO:0000256" key="1">
    <source>
        <dbReference type="SAM" id="Phobius"/>
    </source>
</evidence>
<dbReference type="InterPro" id="IPR000326">
    <property type="entry name" value="PAP2/HPO"/>
</dbReference>
<dbReference type="SMART" id="SM00014">
    <property type="entry name" value="acidPPc"/>
    <property type="match status" value="1"/>
</dbReference>
<reference evidence="3 4" key="1">
    <citation type="submission" date="2016-12" db="EMBL/GenBank/DDBJ databases">
        <title>Draft genome sequences of strains Salinicola socius SMB35, Salinicola sp. MH3R3-1 and Chromohalobacter sp. SMB17 from the Verkhnekamsk potash mining region of Russia.</title>
        <authorList>
            <person name="Mavrodi D.V."/>
            <person name="Olsson B.E."/>
            <person name="Korsakova E.S."/>
            <person name="Pyankova A."/>
            <person name="Mavrodi O.V."/>
            <person name="Plotnikova E.G."/>
        </authorList>
    </citation>
    <scope>NUCLEOTIDE SEQUENCE [LARGE SCALE GENOMIC DNA]</scope>
    <source>
        <strain evidence="3 4">SMB17</strain>
    </source>
</reference>
<keyword evidence="4" id="KW-1185">Reference proteome</keyword>
<feature type="transmembrane region" description="Helical" evidence="1">
    <location>
        <begin position="63"/>
        <end position="79"/>
    </location>
</feature>
<evidence type="ECO:0000313" key="3">
    <source>
        <dbReference type="EMBL" id="OLO11055.1"/>
    </source>
</evidence>
<dbReference type="EMBL" id="MSDQ01000027">
    <property type="protein sequence ID" value="OLO11055.1"/>
    <property type="molecule type" value="Genomic_DNA"/>
</dbReference>